<dbReference type="PANTHER" id="PTHR45936:SF1">
    <property type="entry name" value="TRNA-DIHYDROURIDINE(20) SYNTHASE [NAD(P)+]-LIKE"/>
    <property type="match status" value="1"/>
</dbReference>
<dbReference type="EMBL" id="AMQN01007683">
    <property type="status" value="NOT_ANNOTATED_CDS"/>
    <property type="molecule type" value="Genomic_DNA"/>
</dbReference>
<dbReference type="STRING" id="283909.R7UI39"/>
<protein>
    <submittedName>
        <fullName evidence="1 2">Uncharacterized protein</fullName>
    </submittedName>
</protein>
<name>R7UI39_CAPTE</name>
<dbReference type="EMBL" id="KB301152">
    <property type="protein sequence ID" value="ELU05885.1"/>
    <property type="molecule type" value="Genomic_DNA"/>
</dbReference>
<evidence type="ECO:0000313" key="2">
    <source>
        <dbReference type="EnsemblMetazoa" id="CapteP206146"/>
    </source>
</evidence>
<sequence>MTVNGSEISFTIDFKCFDVIELPAERTVSNGGSKCIKCHADIESFRSSCAASSVMVARAAQWNPSVFRADGLLPLHDVIKRLLHYCVLYDNSTHNSKYCAQQMLHEELDRGRGKQLVAASTLRGMCEIFDMADFYDSTVAAREARSAQLCVSKNVQPFKRRRLNDGSHLILAENLKRSLSGEIAHPETVKRKGANIVATDRKKCRRGTLRGFFMATFRVWIGVESLSVSYRYVRKSSHISRAHVATGLFSSHLSPQYCKENVLEPVIFSKSARLAETWLNWL</sequence>
<dbReference type="GO" id="GO:0017150">
    <property type="term" value="F:tRNA dihydrouridine synthase activity"/>
    <property type="evidence" value="ECO:0007669"/>
    <property type="project" value="TreeGrafter"/>
</dbReference>
<keyword evidence="3" id="KW-1185">Reference proteome</keyword>
<evidence type="ECO:0000313" key="1">
    <source>
        <dbReference type="EMBL" id="ELU05885.1"/>
    </source>
</evidence>
<reference evidence="3" key="1">
    <citation type="submission" date="2012-12" db="EMBL/GenBank/DDBJ databases">
        <authorList>
            <person name="Hellsten U."/>
            <person name="Grimwood J."/>
            <person name="Chapman J.A."/>
            <person name="Shapiro H."/>
            <person name="Aerts A."/>
            <person name="Otillar R.P."/>
            <person name="Terry A.Y."/>
            <person name="Boore J.L."/>
            <person name="Simakov O."/>
            <person name="Marletaz F."/>
            <person name="Cho S.-J."/>
            <person name="Edsinger-Gonzales E."/>
            <person name="Havlak P."/>
            <person name="Kuo D.-H."/>
            <person name="Larsson T."/>
            <person name="Lv J."/>
            <person name="Arendt D."/>
            <person name="Savage R."/>
            <person name="Osoegawa K."/>
            <person name="de Jong P."/>
            <person name="Lindberg D.R."/>
            <person name="Seaver E.C."/>
            <person name="Weisblat D.A."/>
            <person name="Putnam N.H."/>
            <person name="Grigoriev I.V."/>
            <person name="Rokhsar D.S."/>
        </authorList>
    </citation>
    <scope>NUCLEOTIDE SEQUENCE</scope>
    <source>
        <strain evidence="3">I ESC-2004</strain>
    </source>
</reference>
<dbReference type="EnsemblMetazoa" id="CapteT206146">
    <property type="protein sequence ID" value="CapteP206146"/>
    <property type="gene ID" value="CapteG206146"/>
</dbReference>
<reference evidence="2" key="3">
    <citation type="submission" date="2015-06" db="UniProtKB">
        <authorList>
            <consortium name="EnsemblMetazoa"/>
        </authorList>
    </citation>
    <scope>IDENTIFICATION</scope>
</reference>
<reference evidence="1 3" key="2">
    <citation type="journal article" date="2013" name="Nature">
        <title>Insights into bilaterian evolution from three spiralian genomes.</title>
        <authorList>
            <person name="Simakov O."/>
            <person name="Marletaz F."/>
            <person name="Cho S.J."/>
            <person name="Edsinger-Gonzales E."/>
            <person name="Havlak P."/>
            <person name="Hellsten U."/>
            <person name="Kuo D.H."/>
            <person name="Larsson T."/>
            <person name="Lv J."/>
            <person name="Arendt D."/>
            <person name="Savage R."/>
            <person name="Osoegawa K."/>
            <person name="de Jong P."/>
            <person name="Grimwood J."/>
            <person name="Chapman J.A."/>
            <person name="Shapiro H."/>
            <person name="Aerts A."/>
            <person name="Otillar R.P."/>
            <person name="Terry A.Y."/>
            <person name="Boore J.L."/>
            <person name="Grigoriev I.V."/>
            <person name="Lindberg D.R."/>
            <person name="Seaver E.C."/>
            <person name="Weisblat D.A."/>
            <person name="Putnam N.H."/>
            <person name="Rokhsar D.S."/>
        </authorList>
    </citation>
    <scope>NUCLEOTIDE SEQUENCE</scope>
    <source>
        <strain evidence="1 3">I ESC-2004</strain>
    </source>
</reference>
<gene>
    <name evidence="1" type="ORF">CAPTEDRAFT_206146</name>
</gene>
<accession>R7UI39</accession>
<dbReference type="Proteomes" id="UP000014760">
    <property type="component" value="Unassembled WGS sequence"/>
</dbReference>
<dbReference type="HOGENOM" id="CLU_987804_0_0_1"/>
<dbReference type="GO" id="GO:0005737">
    <property type="term" value="C:cytoplasm"/>
    <property type="evidence" value="ECO:0007669"/>
    <property type="project" value="TreeGrafter"/>
</dbReference>
<organism evidence="1">
    <name type="scientific">Capitella teleta</name>
    <name type="common">Polychaete worm</name>
    <dbReference type="NCBI Taxonomy" id="283909"/>
    <lineage>
        <taxon>Eukaryota</taxon>
        <taxon>Metazoa</taxon>
        <taxon>Spiralia</taxon>
        <taxon>Lophotrochozoa</taxon>
        <taxon>Annelida</taxon>
        <taxon>Polychaeta</taxon>
        <taxon>Sedentaria</taxon>
        <taxon>Scolecida</taxon>
        <taxon>Capitellidae</taxon>
        <taxon>Capitella</taxon>
    </lineage>
</organism>
<dbReference type="PANTHER" id="PTHR45936">
    <property type="entry name" value="TRNA-DIHYDROURIDINE(20) SYNTHASE [NAD(P)+]-LIKE"/>
    <property type="match status" value="1"/>
</dbReference>
<evidence type="ECO:0000313" key="3">
    <source>
        <dbReference type="Proteomes" id="UP000014760"/>
    </source>
</evidence>
<dbReference type="InterPro" id="IPR052582">
    <property type="entry name" value="tRNA-DUS-like"/>
</dbReference>
<proteinExistence type="predicted"/>
<dbReference type="AlphaFoldDB" id="R7UI39"/>
<dbReference type="OrthoDB" id="10262250at2759"/>